<dbReference type="EMBL" id="WRPP01000001">
    <property type="protein sequence ID" value="MVU77436.1"/>
    <property type="molecule type" value="Genomic_DNA"/>
</dbReference>
<evidence type="ECO:0000313" key="2">
    <source>
        <dbReference type="Proteomes" id="UP000466794"/>
    </source>
</evidence>
<dbReference type="AlphaFoldDB" id="A0A7K1USV3"/>
<organism evidence="1 2">
    <name type="scientific">Nocardia terrae</name>
    <dbReference type="NCBI Taxonomy" id="2675851"/>
    <lineage>
        <taxon>Bacteria</taxon>
        <taxon>Bacillati</taxon>
        <taxon>Actinomycetota</taxon>
        <taxon>Actinomycetes</taxon>
        <taxon>Mycobacteriales</taxon>
        <taxon>Nocardiaceae</taxon>
        <taxon>Nocardia</taxon>
    </lineage>
</organism>
<reference evidence="1 2" key="1">
    <citation type="submission" date="2019-12" db="EMBL/GenBank/DDBJ databases">
        <title>Nocardia sp. nov. ET3-3 isolated from soil.</title>
        <authorList>
            <person name="Kanchanasin P."/>
            <person name="Tanasupawat S."/>
            <person name="Yuki M."/>
            <person name="Kudo T."/>
        </authorList>
    </citation>
    <scope>NUCLEOTIDE SEQUENCE [LARGE SCALE GENOMIC DNA]</scope>
    <source>
        <strain evidence="1 2">ET3-3</strain>
    </source>
</reference>
<proteinExistence type="predicted"/>
<dbReference type="RefSeq" id="WP_157386781.1">
    <property type="nucleotide sequence ID" value="NZ_WRPP01000001.1"/>
</dbReference>
<sequence>MSDEQRMCQICGERPAGDGYLSMLCPECRTRIETQNATDPYPLVPLREG</sequence>
<name>A0A7K1USV3_9NOCA</name>
<comment type="caution">
    <text evidence="1">The sequence shown here is derived from an EMBL/GenBank/DDBJ whole genome shotgun (WGS) entry which is preliminary data.</text>
</comment>
<keyword evidence="2" id="KW-1185">Reference proteome</keyword>
<accession>A0A7K1USV3</accession>
<gene>
    <name evidence="1" type="ORF">GPX89_09265</name>
</gene>
<evidence type="ECO:0000313" key="1">
    <source>
        <dbReference type="EMBL" id="MVU77436.1"/>
    </source>
</evidence>
<protein>
    <submittedName>
        <fullName evidence="1">Uncharacterized protein</fullName>
    </submittedName>
</protein>
<dbReference type="Proteomes" id="UP000466794">
    <property type="component" value="Unassembled WGS sequence"/>
</dbReference>